<evidence type="ECO:0000313" key="2">
    <source>
        <dbReference type="EMBL" id="PNX62736.1"/>
    </source>
</evidence>
<sequence length="133" mass="14969">RKAETQEEQVQPDLLAQKKIKVEQAVAEQRTKHKHEAPAEKVAEESSRAPKRKLKLDDDEADSEETHSDEETLADSLRKKQVPVSKGKTPKISFNEAEIGLGFTKPLRTIHPDPINISDSEEQSCSTDELIKE</sequence>
<feature type="compositionally biased region" description="Basic and acidic residues" evidence="1">
    <location>
        <begin position="36"/>
        <end position="48"/>
    </location>
</feature>
<organism evidence="2 3">
    <name type="scientific">Trifolium pratense</name>
    <name type="common">Red clover</name>
    <dbReference type="NCBI Taxonomy" id="57577"/>
    <lineage>
        <taxon>Eukaryota</taxon>
        <taxon>Viridiplantae</taxon>
        <taxon>Streptophyta</taxon>
        <taxon>Embryophyta</taxon>
        <taxon>Tracheophyta</taxon>
        <taxon>Spermatophyta</taxon>
        <taxon>Magnoliopsida</taxon>
        <taxon>eudicotyledons</taxon>
        <taxon>Gunneridae</taxon>
        <taxon>Pentapetalae</taxon>
        <taxon>rosids</taxon>
        <taxon>fabids</taxon>
        <taxon>Fabales</taxon>
        <taxon>Fabaceae</taxon>
        <taxon>Papilionoideae</taxon>
        <taxon>50 kb inversion clade</taxon>
        <taxon>NPAAA clade</taxon>
        <taxon>Hologalegina</taxon>
        <taxon>IRL clade</taxon>
        <taxon>Trifolieae</taxon>
        <taxon>Trifolium</taxon>
    </lineage>
</organism>
<comment type="caution">
    <text evidence="2">The sequence shown here is derived from an EMBL/GenBank/DDBJ whole genome shotgun (WGS) entry which is preliminary data.</text>
</comment>
<dbReference type="AlphaFoldDB" id="A0A2K3K8X5"/>
<reference evidence="2 3" key="2">
    <citation type="journal article" date="2017" name="Front. Plant Sci.">
        <title>Gene Classification and Mining of Molecular Markers Useful in Red Clover (Trifolium pratense) Breeding.</title>
        <authorList>
            <person name="Istvanek J."/>
            <person name="Dluhosova J."/>
            <person name="Dluhos P."/>
            <person name="Patkova L."/>
            <person name="Nedelnik J."/>
            <person name="Repkova J."/>
        </authorList>
    </citation>
    <scope>NUCLEOTIDE SEQUENCE [LARGE SCALE GENOMIC DNA]</scope>
    <source>
        <strain evidence="3">cv. Tatra</strain>
        <tissue evidence="2">Young leaves</tissue>
    </source>
</reference>
<proteinExistence type="predicted"/>
<feature type="region of interest" description="Disordered" evidence="1">
    <location>
        <begin position="25"/>
        <end position="91"/>
    </location>
</feature>
<evidence type="ECO:0000313" key="3">
    <source>
        <dbReference type="Proteomes" id="UP000236291"/>
    </source>
</evidence>
<dbReference type="EMBL" id="ASHM01150086">
    <property type="protein sequence ID" value="PNX62736.1"/>
    <property type="molecule type" value="Genomic_DNA"/>
</dbReference>
<gene>
    <name evidence="2" type="ORF">L195_g061293</name>
</gene>
<protein>
    <submittedName>
        <fullName evidence="2">Uncharacterized protein</fullName>
    </submittedName>
</protein>
<evidence type="ECO:0000256" key="1">
    <source>
        <dbReference type="SAM" id="MobiDB-lite"/>
    </source>
</evidence>
<accession>A0A2K3K8X5</accession>
<feature type="non-terminal residue" evidence="2">
    <location>
        <position position="1"/>
    </location>
</feature>
<feature type="non-terminal residue" evidence="2">
    <location>
        <position position="133"/>
    </location>
</feature>
<name>A0A2K3K8X5_TRIPR</name>
<dbReference type="Proteomes" id="UP000236291">
    <property type="component" value="Unassembled WGS sequence"/>
</dbReference>
<feature type="region of interest" description="Disordered" evidence="1">
    <location>
        <begin position="112"/>
        <end position="133"/>
    </location>
</feature>
<reference evidence="2 3" key="1">
    <citation type="journal article" date="2014" name="Am. J. Bot.">
        <title>Genome assembly and annotation for red clover (Trifolium pratense; Fabaceae).</title>
        <authorList>
            <person name="Istvanek J."/>
            <person name="Jaros M."/>
            <person name="Krenek A."/>
            <person name="Repkova J."/>
        </authorList>
    </citation>
    <scope>NUCLEOTIDE SEQUENCE [LARGE SCALE GENOMIC DNA]</scope>
    <source>
        <strain evidence="3">cv. Tatra</strain>
        <tissue evidence="2">Young leaves</tissue>
    </source>
</reference>